<keyword evidence="1" id="KW-0472">Membrane</keyword>
<dbReference type="Proteomes" id="UP000515349">
    <property type="component" value="Chromosome"/>
</dbReference>
<sequence length="270" mass="28892">MKNLLRENGQSLDEIVFQNRNKNYGAYALRREEGSMLGKAMFFGISIFVVLGITPLIIAGMDTTVANTPEGSGPLWVPVPEVVVPEKVIPAAAKPVETSVQTYNTSVVVPKREAVESPAAEIDRTQAVPGLQDTPGNPPVTQYSPPAVVPGNSVVPAQTAPPVADPNAIPVRVDVMADFQGGIQAFRKKVIQNFNGDAYVGSGEKISAVVTFVVEKDGTISAVKASGKDPEFNREAEKAVVSAKGKWKPAVLDGQKVRSHFRIPITMQFE</sequence>
<dbReference type="GO" id="GO:0055085">
    <property type="term" value="P:transmembrane transport"/>
    <property type="evidence" value="ECO:0007669"/>
    <property type="project" value="InterPro"/>
</dbReference>
<name>A0A7D7QZE9_9FLAO</name>
<dbReference type="Pfam" id="PF03544">
    <property type="entry name" value="TonB_C"/>
    <property type="match status" value="1"/>
</dbReference>
<reference evidence="3" key="3">
    <citation type="submission" date="2020-07" db="EMBL/GenBank/DDBJ databases">
        <authorList>
            <person name="Yang C."/>
        </authorList>
    </citation>
    <scope>NUCLEOTIDE SEQUENCE</scope>
    <source>
        <strain evidence="3">Cx-624</strain>
    </source>
</reference>
<keyword evidence="1" id="KW-0812">Transmembrane</keyword>
<evidence type="ECO:0000256" key="1">
    <source>
        <dbReference type="SAM" id="Phobius"/>
    </source>
</evidence>
<evidence type="ECO:0000313" key="3">
    <source>
        <dbReference type="EMBL" id="MBA5247636.1"/>
    </source>
</evidence>
<reference evidence="4 5" key="1">
    <citation type="submission" date="2020-07" db="EMBL/GenBank/DDBJ databases">
        <title>Chryseobacterium sp.cx-624.</title>
        <authorList>
            <person name="Yang C."/>
        </authorList>
    </citation>
    <scope>NUCLEOTIDE SEQUENCE [LARGE SCALE GENOMIC DNA]</scope>
    <source>
        <strain evidence="5">cx-624</strain>
        <strain evidence="4">Cx-624</strain>
    </source>
</reference>
<keyword evidence="6" id="KW-1185">Reference proteome</keyword>
<dbReference type="InterPro" id="IPR037682">
    <property type="entry name" value="TonB_C"/>
</dbReference>
<evidence type="ECO:0000313" key="6">
    <source>
        <dbReference type="Proteomes" id="UP000539710"/>
    </source>
</evidence>
<organism evidence="4 5">
    <name type="scientific">Marnyiella aurantia</name>
    <dbReference type="NCBI Taxonomy" id="2758037"/>
    <lineage>
        <taxon>Bacteria</taxon>
        <taxon>Pseudomonadati</taxon>
        <taxon>Bacteroidota</taxon>
        <taxon>Flavobacteriia</taxon>
        <taxon>Flavobacteriales</taxon>
        <taxon>Weeksellaceae</taxon>
        <taxon>Marnyiella</taxon>
    </lineage>
</organism>
<dbReference type="EMBL" id="CP059472">
    <property type="protein sequence ID" value="QMS99386.1"/>
    <property type="molecule type" value="Genomic_DNA"/>
</dbReference>
<gene>
    <name evidence="4" type="ORF">H1R16_05105</name>
    <name evidence="3" type="ORF">H2507_10695</name>
</gene>
<dbReference type="RefSeq" id="WP_181887729.1">
    <property type="nucleotide sequence ID" value="NZ_CP059472.1"/>
</dbReference>
<dbReference type="Gene3D" id="3.30.1150.10">
    <property type="match status" value="1"/>
</dbReference>
<feature type="domain" description="TonB C-terminal" evidence="2">
    <location>
        <begin position="208"/>
        <end position="265"/>
    </location>
</feature>
<reference evidence="6" key="2">
    <citation type="submission" date="2020-07" db="EMBL/GenBank/DDBJ databases">
        <title>Flavobacterium sp. xlx-214.</title>
        <authorList>
            <person name="Yang C."/>
        </authorList>
    </citation>
    <scope>NUCLEOTIDE SEQUENCE [LARGE SCALE GENOMIC DNA]</scope>
    <source>
        <strain evidence="6">CX-624</strain>
    </source>
</reference>
<dbReference type="Proteomes" id="UP000539710">
    <property type="component" value="Unassembled WGS sequence"/>
</dbReference>
<dbReference type="KEGG" id="cbau:H1R16_05105"/>
<protein>
    <submittedName>
        <fullName evidence="4">Energy transducer TonB</fullName>
    </submittedName>
</protein>
<dbReference type="SUPFAM" id="SSF74653">
    <property type="entry name" value="TolA/TonB C-terminal domain"/>
    <property type="match status" value="1"/>
</dbReference>
<dbReference type="AlphaFoldDB" id="A0A7D7QZE9"/>
<feature type="transmembrane region" description="Helical" evidence="1">
    <location>
        <begin position="40"/>
        <end position="61"/>
    </location>
</feature>
<evidence type="ECO:0000259" key="2">
    <source>
        <dbReference type="Pfam" id="PF03544"/>
    </source>
</evidence>
<evidence type="ECO:0000313" key="5">
    <source>
        <dbReference type="Proteomes" id="UP000515349"/>
    </source>
</evidence>
<evidence type="ECO:0000313" key="4">
    <source>
        <dbReference type="EMBL" id="QMS99386.1"/>
    </source>
</evidence>
<accession>A0A7D7QZE9</accession>
<proteinExistence type="predicted"/>
<keyword evidence="1" id="KW-1133">Transmembrane helix</keyword>
<dbReference type="EMBL" id="JACEUX010000003">
    <property type="protein sequence ID" value="MBA5247636.1"/>
    <property type="molecule type" value="Genomic_DNA"/>
</dbReference>